<organism evidence="2 3">
    <name type="scientific">Calothrix parietina FACHB-288</name>
    <dbReference type="NCBI Taxonomy" id="2692896"/>
    <lineage>
        <taxon>Bacteria</taxon>
        <taxon>Bacillati</taxon>
        <taxon>Cyanobacteriota</taxon>
        <taxon>Cyanophyceae</taxon>
        <taxon>Nostocales</taxon>
        <taxon>Calotrichaceae</taxon>
        <taxon>Calothrix</taxon>
    </lineage>
</organism>
<evidence type="ECO:0000313" key="2">
    <source>
        <dbReference type="EMBL" id="MBD2195281.1"/>
    </source>
</evidence>
<dbReference type="EMBL" id="JACJQH010000008">
    <property type="protein sequence ID" value="MBD2195281.1"/>
    <property type="molecule type" value="Genomic_DNA"/>
</dbReference>
<evidence type="ECO:0000256" key="1">
    <source>
        <dbReference type="SAM" id="SignalP"/>
    </source>
</evidence>
<keyword evidence="1" id="KW-0732">Signal</keyword>
<keyword evidence="3" id="KW-1185">Reference proteome</keyword>
<sequence length="133" mass="15252">MIIKFSKFLCLLTYIVLLFCFTSGIAIASPDTINSKSHFIVAQSTQSSSDVELSPLQRQRIQGLRQRRNREIRAILNSAQREKLAKELHQGAKLNQALEKLNLQPEQRELIQAILKFTNLKLKFMFPKKTPAI</sequence>
<proteinExistence type="predicted"/>
<reference evidence="2 3" key="1">
    <citation type="journal article" date="2020" name="ISME J.">
        <title>Comparative genomics reveals insights into cyanobacterial evolution and habitat adaptation.</title>
        <authorList>
            <person name="Chen M.Y."/>
            <person name="Teng W.K."/>
            <person name="Zhao L."/>
            <person name="Hu C.X."/>
            <person name="Zhou Y.K."/>
            <person name="Han B.P."/>
            <person name="Song L.R."/>
            <person name="Shu W.S."/>
        </authorList>
    </citation>
    <scope>NUCLEOTIDE SEQUENCE [LARGE SCALE GENOMIC DNA]</scope>
    <source>
        <strain evidence="2 3">FACHB-288</strain>
    </source>
</reference>
<comment type="caution">
    <text evidence="2">The sequence shown here is derived from an EMBL/GenBank/DDBJ whole genome shotgun (WGS) entry which is preliminary data.</text>
</comment>
<gene>
    <name evidence="2" type="ORF">H6G24_07185</name>
</gene>
<dbReference type="Proteomes" id="UP000658514">
    <property type="component" value="Unassembled WGS sequence"/>
</dbReference>
<feature type="signal peptide" evidence="1">
    <location>
        <begin position="1"/>
        <end position="28"/>
    </location>
</feature>
<accession>A0ABR8A8A9</accession>
<name>A0ABR8A8A9_9CYAN</name>
<protein>
    <recommendedName>
        <fullName evidence="4">P pilus assembly/Cpx signaling pathway, periplasmic inhibitor/zinc-resistance associated protein</fullName>
    </recommendedName>
</protein>
<evidence type="ECO:0008006" key="4">
    <source>
        <dbReference type="Google" id="ProtNLM"/>
    </source>
</evidence>
<evidence type="ECO:0000313" key="3">
    <source>
        <dbReference type="Proteomes" id="UP000658514"/>
    </source>
</evidence>
<feature type="chain" id="PRO_5045636892" description="P pilus assembly/Cpx signaling pathway, periplasmic inhibitor/zinc-resistance associated protein" evidence="1">
    <location>
        <begin position="29"/>
        <end position="133"/>
    </location>
</feature>